<feature type="transmembrane region" description="Helical" evidence="8">
    <location>
        <begin position="111"/>
        <end position="133"/>
    </location>
</feature>
<evidence type="ECO:0000313" key="11">
    <source>
        <dbReference type="Proteomes" id="UP000290540"/>
    </source>
</evidence>
<dbReference type="InterPro" id="IPR036259">
    <property type="entry name" value="MFS_trans_sf"/>
</dbReference>
<sequence length="486" mass="52722">MDNKVSHDTPAPKSQQDDESFKNDTVINTTDVAITTKSRMSAITTVLTSGLALFSDGYNAQIIGYMNPVFAKLYPDSFSSSIKTRLSSAFLIGEVLGMLFFGYAIDRLGRRTGIVFATLFLVLGIILATAAHGKTELGMFWMMIVGRGVAGFGAGGEYPTCGTGSTEASDETSFVRRRRGLLVAAATDFSIDLGFVMAGVVALIVLAAYHQHVGDGVWRINFGIGFILPVALLFLRLRQFDSTQYKKHAIKHDIPYLLVIKRYWKPMLGTSLAWFFYDFVTYPFGIFSSTIIATLNPDDTLQQNIGFGTVVNCFYLPGCVVGGLLMDRIGRRQTMTLGFLGWTILGFIIGGALSPIQSVFPLFIVLYGIFNALGEMGPGVATFLCAAESFPTPLRGHFLGFAAAMGKAGAAIGTQAFTPIQDSFSDKQRGIQAVFLIGAAFAAVGGLVAWFLIPDKDKELESEDAQFRLYLEQNGYKGSFGEALKD</sequence>
<protein>
    <recommendedName>
        <fullName evidence="9">Major facilitator superfamily (MFS) profile domain-containing protein</fullName>
    </recommendedName>
</protein>
<comment type="subcellular location">
    <subcellularLocation>
        <location evidence="1">Membrane</location>
        <topology evidence="1">Multi-pass membrane protein</topology>
    </subcellularLocation>
</comment>
<dbReference type="InterPro" id="IPR020846">
    <property type="entry name" value="MFS_dom"/>
</dbReference>
<feature type="transmembrane region" description="Helical" evidence="8">
    <location>
        <begin position="181"/>
        <end position="210"/>
    </location>
</feature>
<name>A0A4Q2UZW8_FUSOX</name>
<dbReference type="GO" id="GO:0046943">
    <property type="term" value="F:carboxylic acid transmembrane transporter activity"/>
    <property type="evidence" value="ECO:0007669"/>
    <property type="project" value="TreeGrafter"/>
</dbReference>
<dbReference type="FunFam" id="1.20.1250.20:FF:000140">
    <property type="entry name" value="Putative MFS phospholipid transporter"/>
    <property type="match status" value="1"/>
</dbReference>
<dbReference type="InterPro" id="IPR005829">
    <property type="entry name" value="Sugar_transporter_CS"/>
</dbReference>
<comment type="caution">
    <text evidence="10">The sequence shown here is derived from an EMBL/GenBank/DDBJ whole genome shotgun (WGS) entry which is preliminary data.</text>
</comment>
<keyword evidence="5 8" id="KW-1133">Transmembrane helix</keyword>
<feature type="transmembrane region" description="Helical" evidence="8">
    <location>
        <begin position="398"/>
        <end position="418"/>
    </location>
</feature>
<dbReference type="PROSITE" id="PS50850">
    <property type="entry name" value="MFS"/>
    <property type="match status" value="1"/>
</dbReference>
<feature type="region of interest" description="Disordered" evidence="7">
    <location>
        <begin position="1"/>
        <end position="22"/>
    </location>
</feature>
<feature type="transmembrane region" description="Helical" evidence="8">
    <location>
        <begin position="337"/>
        <end position="356"/>
    </location>
</feature>
<reference evidence="10 11" key="1">
    <citation type="submission" date="2016-12" db="EMBL/GenBank/DDBJ databases">
        <title>Draft genome sequence of Fusarium oxysporum causing rot on Narcissus.</title>
        <authorList>
            <person name="Armitage A.D."/>
            <person name="Taylor A."/>
            <person name="Clarkson J.P."/>
            <person name="Harrison R.J."/>
            <person name="Jackson A.C."/>
        </authorList>
    </citation>
    <scope>NUCLEOTIDE SEQUENCE [LARGE SCALE GENOMIC DNA]</scope>
    <source>
        <strain evidence="10 11">N139</strain>
    </source>
</reference>
<dbReference type="Gene3D" id="1.20.1250.20">
    <property type="entry name" value="MFS general substrate transporter like domains"/>
    <property type="match status" value="1"/>
</dbReference>
<dbReference type="SUPFAM" id="SSF103473">
    <property type="entry name" value="MFS general substrate transporter"/>
    <property type="match status" value="1"/>
</dbReference>
<keyword evidence="6 8" id="KW-0472">Membrane</keyword>
<feature type="transmembrane region" description="Helical" evidence="8">
    <location>
        <begin position="430"/>
        <end position="453"/>
    </location>
</feature>
<feature type="transmembrane region" description="Helical" evidence="8">
    <location>
        <begin position="305"/>
        <end position="325"/>
    </location>
</feature>
<comment type="similarity">
    <text evidence="2">Belongs to the major facilitator superfamily. Sugar transporter (TC 2.A.1.1) family.</text>
</comment>
<evidence type="ECO:0000256" key="7">
    <source>
        <dbReference type="SAM" id="MobiDB-lite"/>
    </source>
</evidence>
<dbReference type="InterPro" id="IPR005828">
    <property type="entry name" value="MFS_sugar_transport-like"/>
</dbReference>
<organism evidence="10 11">
    <name type="scientific">Fusarium oxysporum f. sp. narcissi</name>
    <dbReference type="NCBI Taxonomy" id="451672"/>
    <lineage>
        <taxon>Eukaryota</taxon>
        <taxon>Fungi</taxon>
        <taxon>Dikarya</taxon>
        <taxon>Ascomycota</taxon>
        <taxon>Pezizomycotina</taxon>
        <taxon>Sordariomycetes</taxon>
        <taxon>Hypocreomycetidae</taxon>
        <taxon>Hypocreales</taxon>
        <taxon>Nectriaceae</taxon>
        <taxon>Fusarium</taxon>
        <taxon>Fusarium oxysporum species complex</taxon>
    </lineage>
</organism>
<evidence type="ECO:0000256" key="5">
    <source>
        <dbReference type="ARBA" id="ARBA00022989"/>
    </source>
</evidence>
<evidence type="ECO:0000256" key="6">
    <source>
        <dbReference type="ARBA" id="ARBA00023136"/>
    </source>
</evidence>
<feature type="domain" description="Major facilitator superfamily (MFS) profile" evidence="9">
    <location>
        <begin position="45"/>
        <end position="457"/>
    </location>
</feature>
<feature type="transmembrane region" description="Helical" evidence="8">
    <location>
        <begin position="86"/>
        <end position="105"/>
    </location>
</feature>
<feature type="transmembrane region" description="Helical" evidence="8">
    <location>
        <begin position="272"/>
        <end position="293"/>
    </location>
</feature>
<keyword evidence="3" id="KW-0813">Transport</keyword>
<dbReference type="Pfam" id="PF00083">
    <property type="entry name" value="Sugar_tr"/>
    <property type="match status" value="2"/>
</dbReference>
<evidence type="ECO:0000313" key="10">
    <source>
        <dbReference type="EMBL" id="RYC80165.1"/>
    </source>
</evidence>
<dbReference type="PROSITE" id="PS00216">
    <property type="entry name" value="SUGAR_TRANSPORT_1"/>
    <property type="match status" value="1"/>
</dbReference>
<accession>A0A4Q2UZW8</accession>
<dbReference type="EMBL" id="MQTW01000423">
    <property type="protein sequence ID" value="RYC80165.1"/>
    <property type="molecule type" value="Genomic_DNA"/>
</dbReference>
<evidence type="ECO:0000256" key="8">
    <source>
        <dbReference type="SAM" id="Phobius"/>
    </source>
</evidence>
<proteinExistence type="inferred from homology"/>
<feature type="transmembrane region" description="Helical" evidence="8">
    <location>
        <begin position="216"/>
        <end position="237"/>
    </location>
</feature>
<evidence type="ECO:0000256" key="3">
    <source>
        <dbReference type="ARBA" id="ARBA00022448"/>
    </source>
</evidence>
<dbReference type="PANTHER" id="PTHR23508">
    <property type="entry name" value="CARBOXYLIC ACID TRANSPORTER PROTEIN HOMOLOG"/>
    <property type="match status" value="1"/>
</dbReference>
<dbReference type="GO" id="GO:0005886">
    <property type="term" value="C:plasma membrane"/>
    <property type="evidence" value="ECO:0007669"/>
    <property type="project" value="TreeGrafter"/>
</dbReference>
<gene>
    <name evidence="10" type="ORF">BFJ63_vAg16945</name>
</gene>
<evidence type="ECO:0000256" key="1">
    <source>
        <dbReference type="ARBA" id="ARBA00004141"/>
    </source>
</evidence>
<dbReference type="PANTHER" id="PTHR23508:SF10">
    <property type="entry name" value="CARBOXYLIC ACID TRANSPORTER PROTEIN HOMOLOG"/>
    <property type="match status" value="1"/>
</dbReference>
<dbReference type="Proteomes" id="UP000290540">
    <property type="component" value="Unassembled WGS sequence"/>
</dbReference>
<evidence type="ECO:0000256" key="2">
    <source>
        <dbReference type="ARBA" id="ARBA00010992"/>
    </source>
</evidence>
<keyword evidence="4 8" id="KW-0812">Transmembrane</keyword>
<feature type="transmembrane region" description="Helical" evidence="8">
    <location>
        <begin position="362"/>
        <end position="386"/>
    </location>
</feature>
<evidence type="ECO:0000256" key="4">
    <source>
        <dbReference type="ARBA" id="ARBA00022692"/>
    </source>
</evidence>
<dbReference type="AlphaFoldDB" id="A0A4Q2UZW8"/>
<evidence type="ECO:0000259" key="9">
    <source>
        <dbReference type="PROSITE" id="PS50850"/>
    </source>
</evidence>